<evidence type="ECO:0000256" key="2">
    <source>
        <dbReference type="ARBA" id="ARBA00022598"/>
    </source>
</evidence>
<name>A0ABQ2R9Z1_9ACTN</name>
<dbReference type="SUPFAM" id="SSF56801">
    <property type="entry name" value="Acetyl-CoA synthetase-like"/>
    <property type="match status" value="1"/>
</dbReference>
<evidence type="ECO:0000313" key="6">
    <source>
        <dbReference type="EMBL" id="GGQ15971.1"/>
    </source>
</evidence>
<evidence type="ECO:0000256" key="3">
    <source>
        <dbReference type="ARBA" id="ARBA00022832"/>
    </source>
</evidence>
<proteinExistence type="inferred from homology"/>
<keyword evidence="2" id="KW-0436">Ligase</keyword>
<evidence type="ECO:0000313" key="7">
    <source>
        <dbReference type="Proteomes" id="UP000611554"/>
    </source>
</evidence>
<accession>A0ABQ2R9Z1</accession>
<dbReference type="Gene3D" id="3.30.300.30">
    <property type="match status" value="1"/>
</dbReference>
<reference evidence="7" key="1">
    <citation type="journal article" date="2019" name="Int. J. Syst. Evol. Microbiol.">
        <title>The Global Catalogue of Microorganisms (GCM) 10K type strain sequencing project: providing services to taxonomists for standard genome sequencing and annotation.</title>
        <authorList>
            <consortium name="The Broad Institute Genomics Platform"/>
            <consortium name="The Broad Institute Genome Sequencing Center for Infectious Disease"/>
            <person name="Wu L."/>
            <person name="Ma J."/>
        </authorList>
    </citation>
    <scope>NUCLEOTIDE SEQUENCE [LARGE SCALE GENOMIC DNA]</scope>
    <source>
        <strain evidence="7">JCM 3115</strain>
    </source>
</reference>
<gene>
    <name evidence="6" type="ORF">GCM10010140_52850</name>
</gene>
<comment type="similarity">
    <text evidence="1">Belongs to the ATP-dependent AMP-binding enzyme family.</text>
</comment>
<dbReference type="Pfam" id="PF23562">
    <property type="entry name" value="AMP-binding_C_3"/>
    <property type="match status" value="1"/>
</dbReference>
<keyword evidence="3" id="KW-0276">Fatty acid metabolism</keyword>
<sequence>MDRKKELIITAGGENISPANIESHLKEHPLIGQALAYGDGRPYPVAILTLDGEVAAGWARSRGIPVTDLAGLAGHPEVLAEVGAAVAAANERLARVQRVKRWRLLPAEWTAETEELTPSLKLKRRVVHAKYAGIIDELYRD</sequence>
<dbReference type="Proteomes" id="UP000611554">
    <property type="component" value="Unassembled WGS sequence"/>
</dbReference>
<keyword evidence="4" id="KW-0443">Lipid metabolism</keyword>
<comment type="caution">
    <text evidence="6">The sequence shown here is derived from an EMBL/GenBank/DDBJ whole genome shotgun (WGS) entry which is preliminary data.</text>
</comment>
<evidence type="ECO:0000256" key="4">
    <source>
        <dbReference type="ARBA" id="ARBA00023098"/>
    </source>
</evidence>
<protein>
    <recommendedName>
        <fullName evidence="5">Acyl-CoA synthetase</fullName>
    </recommendedName>
</protein>
<dbReference type="EMBL" id="BMQJ01000014">
    <property type="protein sequence ID" value="GGQ15971.1"/>
    <property type="molecule type" value="Genomic_DNA"/>
</dbReference>
<keyword evidence="7" id="KW-1185">Reference proteome</keyword>
<dbReference type="PANTHER" id="PTHR43272">
    <property type="entry name" value="LONG-CHAIN-FATTY-ACID--COA LIGASE"/>
    <property type="match status" value="1"/>
</dbReference>
<dbReference type="InterPro" id="IPR045851">
    <property type="entry name" value="AMP-bd_C_sf"/>
</dbReference>
<dbReference type="PANTHER" id="PTHR43272:SF32">
    <property type="entry name" value="AMP-DEPENDENT SYNTHETASE_LIGASE DOMAIN-CONTAINING PROTEIN"/>
    <property type="match status" value="1"/>
</dbReference>
<evidence type="ECO:0000256" key="1">
    <source>
        <dbReference type="ARBA" id="ARBA00006432"/>
    </source>
</evidence>
<organism evidence="6 7">
    <name type="scientific">Streptosporangium pseudovulgare</name>
    <dbReference type="NCBI Taxonomy" id="35765"/>
    <lineage>
        <taxon>Bacteria</taxon>
        <taxon>Bacillati</taxon>
        <taxon>Actinomycetota</taxon>
        <taxon>Actinomycetes</taxon>
        <taxon>Streptosporangiales</taxon>
        <taxon>Streptosporangiaceae</taxon>
        <taxon>Streptosporangium</taxon>
    </lineage>
</organism>
<evidence type="ECO:0000256" key="5">
    <source>
        <dbReference type="ARBA" id="ARBA00032875"/>
    </source>
</evidence>
<dbReference type="RefSeq" id="WP_308426308.1">
    <property type="nucleotide sequence ID" value="NZ_BMQJ01000014.1"/>
</dbReference>